<dbReference type="EMBL" id="JPOS01000105">
    <property type="protein sequence ID" value="KGE84854.1"/>
    <property type="molecule type" value="Genomic_DNA"/>
</dbReference>
<gene>
    <name evidence="1" type="ORF">IX84_31225</name>
</gene>
<protein>
    <submittedName>
        <fullName evidence="1">Uncharacterized protein</fullName>
    </submittedName>
</protein>
<accession>A0A098RXG3</accession>
<keyword evidence="2" id="KW-1185">Reference proteome</keyword>
<organism evidence="1 2">
    <name type="scientific">Phaeodactylibacter xiamenensis</name>
    <dbReference type="NCBI Taxonomy" id="1524460"/>
    <lineage>
        <taxon>Bacteria</taxon>
        <taxon>Pseudomonadati</taxon>
        <taxon>Bacteroidota</taxon>
        <taxon>Saprospiria</taxon>
        <taxon>Saprospirales</taxon>
        <taxon>Haliscomenobacteraceae</taxon>
        <taxon>Phaeodactylibacter</taxon>
    </lineage>
</organism>
<name>A0A098RXG3_9BACT</name>
<dbReference type="Proteomes" id="UP000029736">
    <property type="component" value="Unassembled WGS sequence"/>
</dbReference>
<comment type="caution">
    <text evidence="1">The sequence shown here is derived from an EMBL/GenBank/DDBJ whole genome shotgun (WGS) entry which is preliminary data.</text>
</comment>
<reference evidence="1 2" key="1">
    <citation type="journal article" date="2014" name="Int. J. Syst. Evol. Microbiol.">
        <title>Phaeodactylibacter xiamenensis gen. nov., sp. nov., a member of the family Saprospiraceae isolated from the marine alga Phaeodactylum tricornutum.</title>
        <authorList>
            <person name="Chen Z.Jr."/>
            <person name="Lei X."/>
            <person name="Lai Q."/>
            <person name="Li Y."/>
            <person name="Zhang B."/>
            <person name="Zhang J."/>
            <person name="Zhang H."/>
            <person name="Yang L."/>
            <person name="Zheng W."/>
            <person name="Tian Y."/>
            <person name="Yu Z."/>
            <person name="Xu H.Jr."/>
            <person name="Zheng T."/>
        </authorList>
    </citation>
    <scope>NUCLEOTIDE SEQUENCE [LARGE SCALE GENOMIC DNA]</scope>
    <source>
        <strain evidence="1 2">KD52</strain>
    </source>
</reference>
<proteinExistence type="predicted"/>
<evidence type="ECO:0000313" key="1">
    <source>
        <dbReference type="EMBL" id="KGE84854.1"/>
    </source>
</evidence>
<dbReference type="AlphaFoldDB" id="A0A098RXG3"/>
<evidence type="ECO:0000313" key="2">
    <source>
        <dbReference type="Proteomes" id="UP000029736"/>
    </source>
</evidence>
<sequence length="81" mass="9491">MLKVGSIANLPNVSHKLKSRPHKQHIWFLPTHKPTQKKPKELFFTNARKKEWNFVNLHLSDEIFDLHISHYGNYSLGKASD</sequence>